<accession>A0A380BKK2</accession>
<protein>
    <submittedName>
        <fullName evidence="1">Uncharacterized protein</fullName>
    </submittedName>
</protein>
<sequence length="37" mass="4486">MYVCTNFKLSLYRYTHCEGFKNIADLNLLQYIKESEH</sequence>
<dbReference type="AlphaFoldDB" id="A0A380BKK2"/>
<reference evidence="1 2" key="1">
    <citation type="submission" date="2018-06" db="EMBL/GenBank/DDBJ databases">
        <authorList>
            <consortium name="Pathogen Informatics"/>
            <person name="Doyle S."/>
        </authorList>
    </citation>
    <scope>NUCLEOTIDE SEQUENCE [LARGE SCALE GENOMIC DNA]</scope>
    <source>
        <strain evidence="1 2">NCTC11388</strain>
    </source>
</reference>
<dbReference type="Proteomes" id="UP000254893">
    <property type="component" value="Unassembled WGS sequence"/>
</dbReference>
<dbReference type="EMBL" id="UGYW01000002">
    <property type="protein sequence ID" value="SUJ02630.1"/>
    <property type="molecule type" value="Genomic_DNA"/>
</dbReference>
<gene>
    <name evidence="1" type="ORF">NCTC11388_01128</name>
</gene>
<evidence type="ECO:0000313" key="2">
    <source>
        <dbReference type="Proteomes" id="UP000254893"/>
    </source>
</evidence>
<name>A0A380BKK2_SPHSI</name>
<evidence type="ECO:0000313" key="1">
    <source>
        <dbReference type="EMBL" id="SUJ02630.1"/>
    </source>
</evidence>
<proteinExistence type="predicted"/>
<organism evidence="1 2">
    <name type="scientific">Sphingobacterium spiritivorum</name>
    <name type="common">Flavobacterium spiritivorum</name>
    <dbReference type="NCBI Taxonomy" id="258"/>
    <lineage>
        <taxon>Bacteria</taxon>
        <taxon>Pseudomonadati</taxon>
        <taxon>Bacteroidota</taxon>
        <taxon>Sphingobacteriia</taxon>
        <taxon>Sphingobacteriales</taxon>
        <taxon>Sphingobacteriaceae</taxon>
        <taxon>Sphingobacterium</taxon>
    </lineage>
</organism>